<dbReference type="RefSeq" id="YP_004842189.1">
    <property type="nucleotide sequence ID" value="NC_015994.1"/>
</dbReference>
<accession>G2XM04</accession>
<name>G2XM04_BETMA</name>
<dbReference type="GeneID" id="11124065"/>
<dbReference type="EMBL" id="FQ378026">
    <property type="protein sequence ID" value="CBX24994.1"/>
    <property type="molecule type" value="Genomic_DNA"/>
</dbReference>
<gene>
    <name evidence="1" type="primary">orf103a</name>
</gene>
<dbReference type="AlphaFoldDB" id="G2XM04"/>
<geneLocation type="mitochondrion" evidence="1"/>
<evidence type="ECO:0000313" key="1">
    <source>
        <dbReference type="EMBL" id="CBX24994.1"/>
    </source>
</evidence>
<keyword evidence="1" id="KW-0496">Mitochondrion</keyword>
<protein>
    <submittedName>
        <fullName evidence="1">Uncharacterized protein</fullName>
    </submittedName>
</protein>
<sequence length="103" mass="12317">MKGKKGRFFRQGKDLSFKKECHRIRPIGQRGHSLFVNIRFKATVFVNMKRGSSFLRASHRKALNALIDFLTSWLSTGRKTTLPYEKHFKNFRLFWHKKKDINF</sequence>
<reference evidence="1" key="2">
    <citation type="journal article" date="2011" name="Genome Biol. Evol.">
        <title>Structural and content diversity of mitochondrial genome in beet: a comparative genomic analysis.</title>
        <authorList>
            <person name="Darracq A."/>
            <person name="Varre J.S."/>
            <person name="Marechal-Drouard L."/>
            <person name="Courseaux A."/>
            <person name="Saumitou-Laprade P."/>
            <person name="Oztas S."/>
            <person name="Vacherie B."/>
            <person name="Barbe V.and.Touzet.P."/>
        </authorList>
    </citation>
    <scope>NUCLEOTIDE SEQUENCE</scope>
</reference>
<organism evidence="1">
    <name type="scientific">Beta macrocarpa</name>
    <name type="common">Beet</name>
    <name type="synonym">Beta vulgaris subsp. macrocarpa</name>
    <dbReference type="NCBI Taxonomy" id="343494"/>
    <lineage>
        <taxon>Eukaryota</taxon>
        <taxon>Viridiplantae</taxon>
        <taxon>Streptophyta</taxon>
        <taxon>Embryophyta</taxon>
        <taxon>Tracheophyta</taxon>
        <taxon>Spermatophyta</taxon>
        <taxon>Magnoliopsida</taxon>
        <taxon>eudicotyledons</taxon>
        <taxon>Gunneridae</taxon>
        <taxon>Pentapetalae</taxon>
        <taxon>Caryophyllales</taxon>
        <taxon>Chenopodiaceae</taxon>
        <taxon>Betoideae</taxon>
        <taxon>Beta</taxon>
    </lineage>
</organism>
<reference evidence="1" key="1">
    <citation type="submission" date="2010-11" db="EMBL/GenBank/DDBJ databases">
        <authorList>
            <person name="Genoscope - CEA"/>
        </authorList>
    </citation>
    <scope>NUCLEOTIDE SEQUENCE</scope>
</reference>
<proteinExistence type="predicted"/>